<dbReference type="OrthoDB" id="9800876at2"/>
<dbReference type="RefSeq" id="WP_055681359.1">
    <property type="nucleotide sequence ID" value="NZ_CANMUL010000001.1"/>
</dbReference>
<dbReference type="STRING" id="282197.SAMN04488517_11520"/>
<dbReference type="EMBL" id="CXPG01000012">
    <property type="protein sequence ID" value="CTQ31881.1"/>
    <property type="molecule type" value="Genomic_DNA"/>
</dbReference>
<proteinExistence type="predicted"/>
<sequence>MTRQYTAEQLIEAIPALTPDRLLSYVHLSILSPVQTDAGPAYREIDIKRVTLLCELTDDLDLDDNALVIVMSLLDQLHGTRARLDTVMRVLSDEPPEIKGRIAGRLID</sequence>
<reference evidence="1 2" key="1">
    <citation type="submission" date="2015-07" db="EMBL/GenBank/DDBJ databases">
        <authorList>
            <person name="Noorani M."/>
        </authorList>
    </citation>
    <scope>NUCLEOTIDE SEQUENCE [LARGE SCALE GENOMIC DNA]</scope>
    <source>
        <strain evidence="1 2">CECT 5088</strain>
    </source>
</reference>
<evidence type="ECO:0000313" key="1">
    <source>
        <dbReference type="EMBL" id="CTQ31881.1"/>
    </source>
</evidence>
<evidence type="ECO:0000313" key="2">
    <source>
        <dbReference type="Proteomes" id="UP000048908"/>
    </source>
</evidence>
<keyword evidence="2" id="KW-1185">Reference proteome</keyword>
<evidence type="ECO:0008006" key="3">
    <source>
        <dbReference type="Google" id="ProtNLM"/>
    </source>
</evidence>
<protein>
    <recommendedName>
        <fullName evidence="3">Chaperone modulatory protein CbpM</fullName>
    </recommendedName>
</protein>
<name>A0A0M6XNV6_9RHOB</name>
<gene>
    <name evidence="1" type="ORF">JAN5088_00640</name>
</gene>
<dbReference type="Gene3D" id="1.10.1660.10">
    <property type="match status" value="1"/>
</dbReference>
<dbReference type="Proteomes" id="UP000048908">
    <property type="component" value="Unassembled WGS sequence"/>
</dbReference>
<accession>A0A0M6XNV6</accession>
<organism evidence="1 2">
    <name type="scientific">Jannaschia rubra</name>
    <dbReference type="NCBI Taxonomy" id="282197"/>
    <lineage>
        <taxon>Bacteria</taxon>
        <taxon>Pseudomonadati</taxon>
        <taxon>Pseudomonadota</taxon>
        <taxon>Alphaproteobacteria</taxon>
        <taxon>Rhodobacterales</taxon>
        <taxon>Roseobacteraceae</taxon>
        <taxon>Jannaschia</taxon>
    </lineage>
</organism>
<dbReference type="AlphaFoldDB" id="A0A0M6XNV6"/>